<reference evidence="1" key="2">
    <citation type="submission" date="2022-06" db="UniProtKB">
        <authorList>
            <consortium name="EnsemblMetazoa"/>
        </authorList>
    </citation>
    <scope>IDENTIFICATION</scope>
    <source>
        <strain evidence="1">DF5081</strain>
    </source>
</reference>
<dbReference type="Proteomes" id="UP000005237">
    <property type="component" value="Unassembled WGS sequence"/>
</dbReference>
<sequence length="66" mass="7778">MRVMGWPSRRTKEKTGGKKAIYVDEKYKKLVEEWNKIPQSVIDTLLDSMQRRCQAVIDSRGFAIKY</sequence>
<accession>A0A8R1IJ48</accession>
<keyword evidence="2" id="KW-1185">Reference proteome</keyword>
<dbReference type="InterPro" id="IPR036397">
    <property type="entry name" value="RNaseH_sf"/>
</dbReference>
<evidence type="ECO:0000313" key="2">
    <source>
        <dbReference type="Proteomes" id="UP000005237"/>
    </source>
</evidence>
<dbReference type="Gene3D" id="3.30.420.10">
    <property type="entry name" value="Ribonuclease H-like superfamily/Ribonuclease H"/>
    <property type="match status" value="1"/>
</dbReference>
<dbReference type="GO" id="GO:0003676">
    <property type="term" value="F:nucleic acid binding"/>
    <property type="evidence" value="ECO:0007669"/>
    <property type="project" value="InterPro"/>
</dbReference>
<evidence type="ECO:0000313" key="1">
    <source>
        <dbReference type="EnsemblMetazoa" id="CJA37283.1"/>
    </source>
</evidence>
<protein>
    <submittedName>
        <fullName evidence="1">Uncharacterized protein</fullName>
    </submittedName>
</protein>
<proteinExistence type="predicted"/>
<reference evidence="2" key="1">
    <citation type="submission" date="2010-08" db="EMBL/GenBank/DDBJ databases">
        <authorList>
            <consortium name="Caenorhabditis japonica Sequencing Consortium"/>
            <person name="Wilson R.K."/>
        </authorList>
    </citation>
    <scope>NUCLEOTIDE SEQUENCE [LARGE SCALE GENOMIC DNA]</scope>
    <source>
        <strain evidence="2">DF5081</strain>
    </source>
</reference>
<dbReference type="AlphaFoldDB" id="A0A8R1IJ48"/>
<organism evidence="1 2">
    <name type="scientific">Caenorhabditis japonica</name>
    <dbReference type="NCBI Taxonomy" id="281687"/>
    <lineage>
        <taxon>Eukaryota</taxon>
        <taxon>Metazoa</taxon>
        <taxon>Ecdysozoa</taxon>
        <taxon>Nematoda</taxon>
        <taxon>Chromadorea</taxon>
        <taxon>Rhabditida</taxon>
        <taxon>Rhabditina</taxon>
        <taxon>Rhabditomorpha</taxon>
        <taxon>Rhabditoidea</taxon>
        <taxon>Rhabditidae</taxon>
        <taxon>Peloderinae</taxon>
        <taxon>Caenorhabditis</taxon>
    </lineage>
</organism>
<dbReference type="EnsemblMetazoa" id="CJA37283.1">
    <property type="protein sequence ID" value="CJA37283.1"/>
    <property type="gene ID" value="WBGene00213130"/>
</dbReference>
<name>A0A8R1IJ48_CAEJA</name>